<feature type="transmembrane region" description="Helical" evidence="1">
    <location>
        <begin position="34"/>
        <end position="56"/>
    </location>
</feature>
<feature type="transmembrane region" description="Helical" evidence="1">
    <location>
        <begin position="123"/>
        <end position="144"/>
    </location>
</feature>
<dbReference type="EMBL" id="MTKQ01000104">
    <property type="protein sequence ID" value="RWX48383.1"/>
    <property type="molecule type" value="Genomic_DNA"/>
</dbReference>
<organism evidence="2 3">
    <name type="scientific">Candidatus Electrothrix marina</name>
    <dbReference type="NCBI Taxonomy" id="1859130"/>
    <lineage>
        <taxon>Bacteria</taxon>
        <taxon>Pseudomonadati</taxon>
        <taxon>Thermodesulfobacteriota</taxon>
        <taxon>Desulfobulbia</taxon>
        <taxon>Desulfobulbales</taxon>
        <taxon>Desulfobulbaceae</taxon>
        <taxon>Candidatus Electrothrix</taxon>
    </lineage>
</organism>
<name>A0A444J5N0_9BACT</name>
<sequence length="145" mass="16511">MSSDNQVIDILTDKEILIAEYQAAQGSAQHHDQLVWAITSILWGSSLVLLGFVLGMLGRPNLRLPITFVVINAIVLTIYLWKCVRQLRDVKIHKYRRCIAIEEQLGMQQHRTLQYSAGEQTRGYSIVMSLFLALWFVSVALVWAP</sequence>
<accession>A0A444J5N0</accession>
<protein>
    <submittedName>
        <fullName evidence="2">Uncharacterized protein</fullName>
    </submittedName>
</protein>
<gene>
    <name evidence="2" type="ORF">VT99_11042</name>
</gene>
<reference evidence="2 3" key="1">
    <citation type="submission" date="2017-01" db="EMBL/GenBank/DDBJ databases">
        <title>The cable genome- insights into the physiology and evolution of filamentous bacteria capable of sulfide oxidation via long distance electron transfer.</title>
        <authorList>
            <person name="Schreiber L."/>
            <person name="Bjerg J.T."/>
            <person name="Boggild A."/>
            <person name="Van De Vossenberg J."/>
            <person name="Meysman F."/>
            <person name="Nielsen L.P."/>
            <person name="Schramm A."/>
            <person name="Kjeldsen K.U."/>
        </authorList>
    </citation>
    <scope>NUCLEOTIDE SEQUENCE [LARGE SCALE GENOMIC DNA]</scope>
    <source>
        <strain evidence="2">A2</strain>
    </source>
</reference>
<dbReference type="Proteomes" id="UP000286862">
    <property type="component" value="Unassembled WGS sequence"/>
</dbReference>
<keyword evidence="1" id="KW-0812">Transmembrane</keyword>
<evidence type="ECO:0000256" key="1">
    <source>
        <dbReference type="SAM" id="Phobius"/>
    </source>
</evidence>
<feature type="transmembrane region" description="Helical" evidence="1">
    <location>
        <begin position="62"/>
        <end position="81"/>
    </location>
</feature>
<keyword evidence="1" id="KW-0472">Membrane</keyword>
<dbReference type="AlphaFoldDB" id="A0A444J5N0"/>
<comment type="caution">
    <text evidence="2">The sequence shown here is derived from an EMBL/GenBank/DDBJ whole genome shotgun (WGS) entry which is preliminary data.</text>
</comment>
<evidence type="ECO:0000313" key="2">
    <source>
        <dbReference type="EMBL" id="RWX48383.1"/>
    </source>
</evidence>
<keyword evidence="1" id="KW-1133">Transmembrane helix</keyword>
<proteinExistence type="predicted"/>
<evidence type="ECO:0000313" key="3">
    <source>
        <dbReference type="Proteomes" id="UP000286862"/>
    </source>
</evidence>